<comment type="similarity">
    <text evidence="3 10 13">Belongs to the IPP transferase family.</text>
</comment>
<dbReference type="EMBL" id="BMME01000001">
    <property type="protein sequence ID" value="GGK10184.1"/>
    <property type="molecule type" value="Genomic_DNA"/>
</dbReference>
<dbReference type="NCBIfam" id="TIGR00174">
    <property type="entry name" value="miaA"/>
    <property type="match status" value="1"/>
</dbReference>
<evidence type="ECO:0000313" key="14">
    <source>
        <dbReference type="EMBL" id="GGK10184.1"/>
    </source>
</evidence>
<feature type="binding site" evidence="10">
    <location>
        <begin position="14"/>
        <end position="21"/>
    </location>
    <ligand>
        <name>ATP</name>
        <dbReference type="ChEBI" id="CHEBI:30616"/>
    </ligand>
</feature>
<feature type="region of interest" description="Interaction with substrate tRNA" evidence="10">
    <location>
        <begin position="39"/>
        <end position="42"/>
    </location>
</feature>
<comment type="catalytic activity">
    <reaction evidence="9 10 11">
        <text>adenosine(37) in tRNA + dimethylallyl diphosphate = N(6)-dimethylallyladenosine(37) in tRNA + diphosphate</text>
        <dbReference type="Rhea" id="RHEA:26482"/>
        <dbReference type="Rhea" id="RHEA-COMP:10162"/>
        <dbReference type="Rhea" id="RHEA-COMP:10375"/>
        <dbReference type="ChEBI" id="CHEBI:33019"/>
        <dbReference type="ChEBI" id="CHEBI:57623"/>
        <dbReference type="ChEBI" id="CHEBI:74411"/>
        <dbReference type="ChEBI" id="CHEBI:74415"/>
        <dbReference type="EC" id="2.5.1.75"/>
    </reaction>
</comment>
<gene>
    <name evidence="10 14" type="primary">miaA</name>
    <name evidence="14" type="ORF">GCM10011394_19570</name>
</gene>
<comment type="caution">
    <text evidence="14">The sequence shown here is derived from an EMBL/GenBank/DDBJ whole genome shotgun (WGS) entry which is preliminary data.</text>
</comment>
<feature type="site" description="Interaction with substrate tRNA" evidence="10">
    <location>
        <position position="105"/>
    </location>
</feature>
<evidence type="ECO:0000256" key="10">
    <source>
        <dbReference type="HAMAP-Rule" id="MF_00185"/>
    </source>
</evidence>
<evidence type="ECO:0000256" key="8">
    <source>
        <dbReference type="ARBA" id="ARBA00022842"/>
    </source>
</evidence>
<keyword evidence="15" id="KW-1185">Reference proteome</keyword>
<feature type="binding site" evidence="10">
    <location>
        <begin position="16"/>
        <end position="21"/>
    </location>
    <ligand>
        <name>substrate</name>
    </ligand>
</feature>
<evidence type="ECO:0000256" key="13">
    <source>
        <dbReference type="RuleBase" id="RU003785"/>
    </source>
</evidence>
<keyword evidence="6 10" id="KW-0547">Nucleotide-binding</keyword>
<comment type="function">
    <text evidence="2 10 12">Catalyzes the transfer of a dimethylallyl group onto the adenine at position 37 in tRNAs that read codons beginning with uridine, leading to the formation of N6-(dimethylallyl)adenosine (i(6)A).</text>
</comment>
<comment type="cofactor">
    <cofactor evidence="1 10">
        <name>Mg(2+)</name>
        <dbReference type="ChEBI" id="CHEBI:18420"/>
    </cofactor>
</comment>
<protein>
    <recommendedName>
        <fullName evidence="10">tRNA dimethylallyltransferase</fullName>
        <ecNumber evidence="10">2.5.1.75</ecNumber>
    </recommendedName>
    <alternativeName>
        <fullName evidence="10">Dimethylallyl diphosphate:tRNA dimethylallyltransferase</fullName>
        <shortName evidence="10">DMAPP:tRNA dimethylallyltransferase</shortName>
        <shortName evidence="10">DMATase</shortName>
    </alternativeName>
    <alternativeName>
        <fullName evidence="10">Isopentenyl-diphosphate:tRNA isopentenyltransferase</fullName>
        <shortName evidence="10">IPP transferase</shortName>
        <shortName evidence="10">IPPT</shortName>
        <shortName evidence="10">IPTase</shortName>
    </alternativeName>
</protein>
<evidence type="ECO:0000256" key="11">
    <source>
        <dbReference type="RuleBase" id="RU003783"/>
    </source>
</evidence>
<dbReference type="PANTHER" id="PTHR11088:SF60">
    <property type="entry name" value="TRNA DIMETHYLALLYLTRANSFERASE"/>
    <property type="match status" value="1"/>
</dbReference>
<evidence type="ECO:0000313" key="15">
    <source>
        <dbReference type="Proteomes" id="UP000599009"/>
    </source>
</evidence>
<evidence type="ECO:0000256" key="4">
    <source>
        <dbReference type="ARBA" id="ARBA00022679"/>
    </source>
</evidence>
<comment type="caution">
    <text evidence="10">Lacks conserved residue(s) required for the propagation of feature annotation.</text>
</comment>
<evidence type="ECO:0000256" key="2">
    <source>
        <dbReference type="ARBA" id="ARBA00003213"/>
    </source>
</evidence>
<organism evidence="14 15">
    <name type="scientific">Luteimonas terricola</name>
    <dbReference type="NCBI Taxonomy" id="645597"/>
    <lineage>
        <taxon>Bacteria</taxon>
        <taxon>Pseudomonadati</taxon>
        <taxon>Pseudomonadota</taxon>
        <taxon>Gammaproteobacteria</taxon>
        <taxon>Lysobacterales</taxon>
        <taxon>Lysobacteraceae</taxon>
        <taxon>Luteimonas</taxon>
    </lineage>
</organism>
<keyword evidence="5 10" id="KW-0819">tRNA processing</keyword>
<dbReference type="Gene3D" id="3.40.50.300">
    <property type="entry name" value="P-loop containing nucleotide triphosphate hydrolases"/>
    <property type="match status" value="1"/>
</dbReference>
<evidence type="ECO:0000256" key="12">
    <source>
        <dbReference type="RuleBase" id="RU003784"/>
    </source>
</evidence>
<dbReference type="Pfam" id="PF01715">
    <property type="entry name" value="IPPT"/>
    <property type="match status" value="1"/>
</dbReference>
<sequence>MPIDRRPSAIVLMGPTASGKTAFAIDCARRLGGEIVSVDSALVYRGLDIGAAKPTADERAQVPHHLVDIRDPWQPYSAADFAVDARAAIDDTATRGRLPILAGGTGLYFRALLQGLSTMPSADASMRTQLAEEAGERGWAALHAELAQVDPAAARRIHATDAQRIQRALEVYRLSGRTISDWRAAPAPPRLPYRVLKLVLAPRDRAVLHDRIADRFDAMLEAGFLDEVGALRALPELRDHPAPLDLPALRAVGYRQAWEHLDGAFGASAFRERAIAATRQLAKRQFTWLRGELDARWFDPTVDGDGLARAVDAFLD</sequence>
<accession>A0ABQ2EF71</accession>
<dbReference type="Proteomes" id="UP000599009">
    <property type="component" value="Unassembled WGS sequence"/>
</dbReference>
<evidence type="ECO:0000256" key="9">
    <source>
        <dbReference type="ARBA" id="ARBA00049563"/>
    </source>
</evidence>
<dbReference type="InterPro" id="IPR027417">
    <property type="entry name" value="P-loop_NTPase"/>
</dbReference>
<evidence type="ECO:0000256" key="6">
    <source>
        <dbReference type="ARBA" id="ARBA00022741"/>
    </source>
</evidence>
<dbReference type="RefSeq" id="WP_132986874.1">
    <property type="nucleotide sequence ID" value="NZ_BMME01000001.1"/>
</dbReference>
<name>A0ABQ2EF71_9GAMM</name>
<feature type="region of interest" description="Interaction with substrate tRNA" evidence="10">
    <location>
        <begin position="163"/>
        <end position="167"/>
    </location>
</feature>
<evidence type="ECO:0000256" key="7">
    <source>
        <dbReference type="ARBA" id="ARBA00022840"/>
    </source>
</evidence>
<dbReference type="HAMAP" id="MF_00185">
    <property type="entry name" value="IPP_trans"/>
    <property type="match status" value="1"/>
</dbReference>
<dbReference type="SUPFAM" id="SSF52540">
    <property type="entry name" value="P-loop containing nucleoside triphosphate hydrolases"/>
    <property type="match status" value="1"/>
</dbReference>
<evidence type="ECO:0000256" key="1">
    <source>
        <dbReference type="ARBA" id="ARBA00001946"/>
    </source>
</evidence>
<evidence type="ECO:0000256" key="5">
    <source>
        <dbReference type="ARBA" id="ARBA00022694"/>
    </source>
</evidence>
<reference evidence="15" key="1">
    <citation type="journal article" date="2019" name="Int. J. Syst. Evol. Microbiol.">
        <title>The Global Catalogue of Microorganisms (GCM) 10K type strain sequencing project: providing services to taxonomists for standard genome sequencing and annotation.</title>
        <authorList>
            <consortium name="The Broad Institute Genomics Platform"/>
            <consortium name="The Broad Institute Genome Sequencing Center for Infectious Disease"/>
            <person name="Wu L."/>
            <person name="Ma J."/>
        </authorList>
    </citation>
    <scope>NUCLEOTIDE SEQUENCE [LARGE SCALE GENOMIC DNA]</scope>
    <source>
        <strain evidence="15">CGMCC 1.8985</strain>
    </source>
</reference>
<feature type="site" description="Interaction with substrate tRNA" evidence="10">
    <location>
        <position position="127"/>
    </location>
</feature>
<dbReference type="InterPro" id="IPR039657">
    <property type="entry name" value="Dimethylallyltransferase"/>
</dbReference>
<dbReference type="Gene3D" id="1.10.20.140">
    <property type="match status" value="1"/>
</dbReference>
<dbReference type="PANTHER" id="PTHR11088">
    <property type="entry name" value="TRNA DIMETHYLALLYLTRANSFERASE"/>
    <property type="match status" value="1"/>
</dbReference>
<comment type="subunit">
    <text evidence="10">Monomer.</text>
</comment>
<dbReference type="EC" id="2.5.1.75" evidence="10"/>
<keyword evidence="4 10" id="KW-0808">Transferase</keyword>
<keyword evidence="7 10" id="KW-0067">ATP-binding</keyword>
<proteinExistence type="inferred from homology"/>
<evidence type="ECO:0000256" key="3">
    <source>
        <dbReference type="ARBA" id="ARBA00005842"/>
    </source>
</evidence>
<dbReference type="InterPro" id="IPR018022">
    <property type="entry name" value="IPT"/>
</dbReference>
<keyword evidence="8 10" id="KW-0460">Magnesium</keyword>